<dbReference type="InterPro" id="IPR043203">
    <property type="entry name" value="VGCC_Ca_Na"/>
</dbReference>
<sequence length="602" mass="67786">MATETECDDQAPLEHPQPSSTTMPGRHWHEAGLDLRGLLVQQHAIISKRLDSQDELLRRLVDLPRAGIAGLTHLPWSAEPQKKRDVPSDAPVKVGSTRLFQTFEQEDRSRQREAKRVSLRHSATLAEMGANPKPSEQQGILQKIVKSTVFEMFFALVVVLNSVFIGIEVEVSISSFATRPPEIYLAQYIFACLFTVELALRWGAAGWKFFFSDDWAWSWFDLFVVLTSIWEVVLDMLYSGPAADDSSSRLSGMSGLRTFRIIRITRIAKTIRLLRMFRMVLALRTLIASIVNTLKSLLWALVLLGLIVYVFSVLFCQAVSSHMLDPLAAQLPERELMLAQRHFASLGDSYLSLFMSIAGGVSWEELMAPIKQISIAWVLLFLFYISFTCFAVLNVVTAVFCQSAMEGAQNDHASRVQAILADKEAHVQKIRMLFSEFGADDVVTYEMFRDKFNTQAVQEYFATIGLEVPDAWSLFKLLDMDGGGAVEVEEFLDGCLRLRGQATALDVGKIIHEQAWLLKNQGKFQAFVEVELRHVKRQLGSITGMFTHEFASDDVGAKPFSSCRSSWKSDQQATAEHRMIQFPLVQDIPESVCPAEQRVLME</sequence>
<evidence type="ECO:0000256" key="5">
    <source>
        <dbReference type="ARBA" id="ARBA00023136"/>
    </source>
</evidence>
<dbReference type="InterPro" id="IPR027359">
    <property type="entry name" value="Volt_channel_dom_sf"/>
</dbReference>
<dbReference type="Proteomes" id="UP000186817">
    <property type="component" value="Unassembled WGS sequence"/>
</dbReference>
<evidence type="ECO:0000256" key="3">
    <source>
        <dbReference type="ARBA" id="ARBA00022837"/>
    </source>
</evidence>
<feature type="domain" description="EF-hand" evidence="8">
    <location>
        <begin position="466"/>
        <end position="501"/>
    </location>
</feature>
<dbReference type="Gene3D" id="1.10.287.70">
    <property type="match status" value="1"/>
</dbReference>
<dbReference type="GO" id="GO:0001518">
    <property type="term" value="C:voltage-gated sodium channel complex"/>
    <property type="evidence" value="ECO:0007669"/>
    <property type="project" value="TreeGrafter"/>
</dbReference>
<evidence type="ECO:0000256" key="4">
    <source>
        <dbReference type="ARBA" id="ARBA00022989"/>
    </source>
</evidence>
<dbReference type="PROSITE" id="PS50222">
    <property type="entry name" value="EF_HAND_2"/>
    <property type="match status" value="1"/>
</dbReference>
<feature type="compositionally biased region" description="Acidic residues" evidence="6">
    <location>
        <begin position="1"/>
        <end position="11"/>
    </location>
</feature>
<dbReference type="Pfam" id="PF00520">
    <property type="entry name" value="Ion_trans"/>
    <property type="match status" value="1"/>
</dbReference>
<keyword evidence="3" id="KW-0106">Calcium</keyword>
<feature type="transmembrane region" description="Helical" evidence="7">
    <location>
        <begin position="152"/>
        <end position="171"/>
    </location>
</feature>
<dbReference type="AlphaFoldDB" id="A0A1Q9DX87"/>
<proteinExistence type="predicted"/>
<evidence type="ECO:0000313" key="10">
    <source>
        <dbReference type="Proteomes" id="UP000186817"/>
    </source>
</evidence>
<accession>A0A1Q9DX87</accession>
<keyword evidence="4 7" id="KW-1133">Transmembrane helix</keyword>
<dbReference type="InterPro" id="IPR005821">
    <property type="entry name" value="Ion_trans_dom"/>
</dbReference>
<dbReference type="GO" id="GO:0005509">
    <property type="term" value="F:calcium ion binding"/>
    <property type="evidence" value="ECO:0007669"/>
    <property type="project" value="InterPro"/>
</dbReference>
<feature type="transmembrane region" description="Helical" evidence="7">
    <location>
        <begin position="183"/>
        <end position="204"/>
    </location>
</feature>
<dbReference type="GO" id="GO:0005248">
    <property type="term" value="F:voltage-gated sodium channel activity"/>
    <property type="evidence" value="ECO:0007669"/>
    <property type="project" value="TreeGrafter"/>
</dbReference>
<protein>
    <submittedName>
        <fullName evidence="9">Sodium channel protein para</fullName>
    </submittedName>
</protein>
<name>A0A1Q9DX87_SYMMI</name>
<feature type="transmembrane region" description="Helical" evidence="7">
    <location>
        <begin position="375"/>
        <end position="400"/>
    </location>
</feature>
<keyword evidence="5 7" id="KW-0472">Membrane</keyword>
<dbReference type="SUPFAM" id="SSF81324">
    <property type="entry name" value="Voltage-gated potassium channels"/>
    <property type="match status" value="1"/>
</dbReference>
<feature type="transmembrane region" description="Helical" evidence="7">
    <location>
        <begin position="297"/>
        <end position="316"/>
    </location>
</feature>
<evidence type="ECO:0000313" key="9">
    <source>
        <dbReference type="EMBL" id="OLP99795.1"/>
    </source>
</evidence>
<dbReference type="InterPro" id="IPR018247">
    <property type="entry name" value="EF_Hand_1_Ca_BS"/>
</dbReference>
<evidence type="ECO:0000256" key="1">
    <source>
        <dbReference type="ARBA" id="ARBA00004141"/>
    </source>
</evidence>
<dbReference type="PANTHER" id="PTHR10037">
    <property type="entry name" value="VOLTAGE-GATED CATION CHANNEL CALCIUM AND SODIUM"/>
    <property type="match status" value="1"/>
</dbReference>
<keyword evidence="10" id="KW-1185">Reference proteome</keyword>
<dbReference type="SUPFAM" id="SSF47473">
    <property type="entry name" value="EF-hand"/>
    <property type="match status" value="1"/>
</dbReference>
<comment type="caution">
    <text evidence="9">The sequence shown here is derived from an EMBL/GenBank/DDBJ whole genome shotgun (WGS) entry which is preliminary data.</text>
</comment>
<feature type="transmembrane region" description="Helical" evidence="7">
    <location>
        <begin position="216"/>
        <end position="238"/>
    </location>
</feature>
<comment type="subcellular location">
    <subcellularLocation>
        <location evidence="1">Membrane</location>
        <topology evidence="1">Multi-pass membrane protein</topology>
    </subcellularLocation>
</comment>
<keyword evidence="9" id="KW-0407">Ion channel</keyword>
<dbReference type="EMBL" id="LSRX01000349">
    <property type="protein sequence ID" value="OLP99795.1"/>
    <property type="molecule type" value="Genomic_DNA"/>
</dbReference>
<dbReference type="OrthoDB" id="2984333at2759"/>
<dbReference type="PROSITE" id="PS00018">
    <property type="entry name" value="EF_HAND_1"/>
    <property type="match status" value="1"/>
</dbReference>
<dbReference type="Gene3D" id="1.20.120.350">
    <property type="entry name" value="Voltage-gated potassium channels. Chain C"/>
    <property type="match status" value="1"/>
</dbReference>
<evidence type="ECO:0000256" key="7">
    <source>
        <dbReference type="SAM" id="Phobius"/>
    </source>
</evidence>
<dbReference type="InterPro" id="IPR002048">
    <property type="entry name" value="EF_hand_dom"/>
</dbReference>
<dbReference type="InterPro" id="IPR011992">
    <property type="entry name" value="EF-hand-dom_pair"/>
</dbReference>
<gene>
    <name evidence="9" type="primary">para</name>
    <name evidence="9" type="ORF">AK812_SmicGene17583</name>
</gene>
<evidence type="ECO:0000256" key="2">
    <source>
        <dbReference type="ARBA" id="ARBA00022692"/>
    </source>
</evidence>
<organism evidence="9 10">
    <name type="scientific">Symbiodinium microadriaticum</name>
    <name type="common">Dinoflagellate</name>
    <name type="synonym">Zooxanthella microadriatica</name>
    <dbReference type="NCBI Taxonomy" id="2951"/>
    <lineage>
        <taxon>Eukaryota</taxon>
        <taxon>Sar</taxon>
        <taxon>Alveolata</taxon>
        <taxon>Dinophyceae</taxon>
        <taxon>Suessiales</taxon>
        <taxon>Symbiodiniaceae</taxon>
        <taxon>Symbiodinium</taxon>
    </lineage>
</organism>
<evidence type="ECO:0000256" key="6">
    <source>
        <dbReference type="SAM" id="MobiDB-lite"/>
    </source>
</evidence>
<reference evidence="9 10" key="1">
    <citation type="submission" date="2016-02" db="EMBL/GenBank/DDBJ databases">
        <title>Genome analysis of coral dinoflagellate symbionts highlights evolutionary adaptations to a symbiotic lifestyle.</title>
        <authorList>
            <person name="Aranda M."/>
            <person name="Li Y."/>
            <person name="Liew Y.J."/>
            <person name="Baumgarten S."/>
            <person name="Simakov O."/>
            <person name="Wilson M."/>
            <person name="Piel J."/>
            <person name="Ashoor H."/>
            <person name="Bougouffa S."/>
            <person name="Bajic V.B."/>
            <person name="Ryu T."/>
            <person name="Ravasi T."/>
            <person name="Bayer T."/>
            <person name="Micklem G."/>
            <person name="Kim H."/>
            <person name="Bhak J."/>
            <person name="Lajeunesse T.C."/>
            <person name="Voolstra C.R."/>
        </authorList>
    </citation>
    <scope>NUCLEOTIDE SEQUENCE [LARGE SCALE GENOMIC DNA]</scope>
    <source>
        <strain evidence="9 10">CCMP2467</strain>
    </source>
</reference>
<feature type="region of interest" description="Disordered" evidence="6">
    <location>
        <begin position="1"/>
        <end position="27"/>
    </location>
</feature>
<keyword evidence="9" id="KW-0406">Ion transport</keyword>
<dbReference type="PANTHER" id="PTHR10037:SF62">
    <property type="entry name" value="SODIUM CHANNEL PROTEIN 60E"/>
    <property type="match status" value="1"/>
</dbReference>
<keyword evidence="9" id="KW-0813">Transport</keyword>
<keyword evidence="2 7" id="KW-0812">Transmembrane</keyword>
<evidence type="ECO:0000259" key="8">
    <source>
        <dbReference type="PROSITE" id="PS50222"/>
    </source>
</evidence>